<dbReference type="Gene3D" id="3.40.50.300">
    <property type="entry name" value="P-loop containing nucleotide triphosphate hydrolases"/>
    <property type="match status" value="1"/>
</dbReference>
<proteinExistence type="inferred from homology"/>
<keyword evidence="5" id="KW-1003">Cell membrane</keyword>
<feature type="domain" description="Tyrosine-protein kinase G-rich" evidence="19">
    <location>
        <begin position="437"/>
        <end position="515"/>
    </location>
</feature>
<dbReference type="InterPro" id="IPR032807">
    <property type="entry name" value="GNVR"/>
</dbReference>
<evidence type="ECO:0000256" key="14">
    <source>
        <dbReference type="ARBA" id="ARBA00023137"/>
    </source>
</evidence>
<keyword evidence="8 16" id="KW-0812">Transmembrane</keyword>
<keyword evidence="13 16" id="KW-0472">Membrane</keyword>
<dbReference type="Pfam" id="PF13614">
    <property type="entry name" value="AAA_31"/>
    <property type="match status" value="1"/>
</dbReference>
<comment type="catalytic activity">
    <reaction evidence="15">
        <text>L-tyrosyl-[protein] + ATP = O-phospho-L-tyrosyl-[protein] + ADP + H(+)</text>
        <dbReference type="Rhea" id="RHEA:10596"/>
        <dbReference type="Rhea" id="RHEA-COMP:10136"/>
        <dbReference type="Rhea" id="RHEA-COMP:20101"/>
        <dbReference type="ChEBI" id="CHEBI:15378"/>
        <dbReference type="ChEBI" id="CHEBI:30616"/>
        <dbReference type="ChEBI" id="CHEBI:46858"/>
        <dbReference type="ChEBI" id="CHEBI:61978"/>
        <dbReference type="ChEBI" id="CHEBI:456216"/>
        <dbReference type="EC" id="2.7.10.2"/>
    </reaction>
</comment>
<evidence type="ECO:0000256" key="15">
    <source>
        <dbReference type="ARBA" id="ARBA00051245"/>
    </source>
</evidence>
<evidence type="ECO:0000256" key="8">
    <source>
        <dbReference type="ARBA" id="ARBA00022692"/>
    </source>
</evidence>
<evidence type="ECO:0000313" key="21">
    <source>
        <dbReference type="Proteomes" id="UP001597461"/>
    </source>
</evidence>
<evidence type="ECO:0000259" key="18">
    <source>
        <dbReference type="Pfam" id="PF13614"/>
    </source>
</evidence>
<name>A0ABW5MLT9_9SPHI</name>
<feature type="transmembrane region" description="Helical" evidence="16">
    <location>
        <begin position="32"/>
        <end position="50"/>
    </location>
</feature>
<dbReference type="EC" id="2.7.10.2" evidence="4"/>
<evidence type="ECO:0000256" key="10">
    <source>
        <dbReference type="ARBA" id="ARBA00022777"/>
    </source>
</evidence>
<comment type="similarity">
    <text evidence="3">Belongs to the etk/wzc family.</text>
</comment>
<dbReference type="InterPro" id="IPR003856">
    <property type="entry name" value="LPS_length_determ_N"/>
</dbReference>
<dbReference type="PANTHER" id="PTHR32309">
    <property type="entry name" value="TYROSINE-PROTEIN KINASE"/>
    <property type="match status" value="1"/>
</dbReference>
<keyword evidence="9" id="KW-0547">Nucleotide-binding</keyword>
<evidence type="ECO:0000259" key="19">
    <source>
        <dbReference type="Pfam" id="PF13807"/>
    </source>
</evidence>
<dbReference type="Proteomes" id="UP001597461">
    <property type="component" value="Unassembled WGS sequence"/>
</dbReference>
<keyword evidence="11" id="KW-0067">ATP-binding</keyword>
<dbReference type="InterPro" id="IPR027417">
    <property type="entry name" value="P-loop_NTPase"/>
</dbReference>
<sequence>MNNLQKIKLTDKIEEDDSIDLLNILGKLADKWPWVIISIVLCFLVSFFYAKYTPPSYQITARVLVNDDEKGGGLGKQAGSLMDLGGLLGAKNSVDNEAEILRTRFLMEQVVRQMQLNIVYSVKNNFNSRELYNAPFTVNIIKGVDTIQANKLNIKRLGTESLLLSYKDIQKEIKWDQIFNVDGIGLLRISTNPIAKMTDDNYVIEINSVDERVAQLLKGLTVGVSNKLVTIIDLGLSYPIPRKGEDILNELIKKYTTANLEDKNAIADSTYKFIKERLTKIAVELGDVENEVESFKQQNKLSDMSEQGKLLVQNSGQFSSELAKAETQVTILTDLENYLKDESKNKRVFPTSLLPQDMVFSGLMNQYNALLIERDKQLLSVTESSPFIQNLDDQISQMRKGILANIQSTKNIFLVTSKKLKSQLGKAEGQISGVPQIEKNYLKLARNQKIKQELYIFLMQKAEETAISKTSNISVAKTIDPPKSGVTPVSPKKNVIYLFGILIGFVIPVAVIFGKDLMNTSISTKDDITSLTQVPVIGEISHNSSQDNLVVANQGRSAISEQFRALRTNLTFYLKKADEKIILLTSSMSGEGKSFTAINLGNILALAGKKVLLMELDLRKPGLSAKLSVNNDIGFSNYTISPDIHIMDIIKPLNINKNLFIISSGPLPPNPAETILSEHTPILINELKKQFDYIIMDAPPIGIITDAQLLSVYADVTIYLVRQKVTQKSQLKIVNDLYLNGKIKNIGIVVNDILSKYYGYGYGYGTYGEQIHKTFLEKISTFFKELIKI</sequence>
<keyword evidence="21" id="KW-1185">Reference proteome</keyword>
<comment type="subcellular location">
    <subcellularLocation>
        <location evidence="1">Cell inner membrane</location>
        <topology evidence="1">Multi-pass membrane protein</topology>
    </subcellularLocation>
</comment>
<gene>
    <name evidence="20" type="ORF">ACFSR6_16825</name>
</gene>
<evidence type="ECO:0000256" key="13">
    <source>
        <dbReference type="ARBA" id="ARBA00023136"/>
    </source>
</evidence>
<evidence type="ECO:0000256" key="2">
    <source>
        <dbReference type="ARBA" id="ARBA00007316"/>
    </source>
</evidence>
<keyword evidence="10" id="KW-0418">Kinase</keyword>
<evidence type="ECO:0000256" key="4">
    <source>
        <dbReference type="ARBA" id="ARBA00011903"/>
    </source>
</evidence>
<keyword evidence="7" id="KW-0808">Transferase</keyword>
<dbReference type="InterPro" id="IPR005702">
    <property type="entry name" value="Wzc-like_C"/>
</dbReference>
<comment type="caution">
    <text evidence="20">The sequence shown here is derived from an EMBL/GenBank/DDBJ whole genome shotgun (WGS) entry which is preliminary data.</text>
</comment>
<dbReference type="SUPFAM" id="SSF52540">
    <property type="entry name" value="P-loop containing nucleoside triphosphate hydrolases"/>
    <property type="match status" value="1"/>
</dbReference>
<dbReference type="RefSeq" id="WP_379080911.1">
    <property type="nucleotide sequence ID" value="NZ_JBHULL010000014.1"/>
</dbReference>
<evidence type="ECO:0000256" key="12">
    <source>
        <dbReference type="ARBA" id="ARBA00022989"/>
    </source>
</evidence>
<comment type="similarity">
    <text evidence="2">Belongs to the CpsD/CapB family.</text>
</comment>
<reference evidence="21" key="1">
    <citation type="journal article" date="2019" name="Int. J. Syst. Evol. Microbiol.">
        <title>The Global Catalogue of Microorganisms (GCM) 10K type strain sequencing project: providing services to taxonomists for standard genome sequencing and annotation.</title>
        <authorList>
            <consortium name="The Broad Institute Genomics Platform"/>
            <consortium name="The Broad Institute Genome Sequencing Center for Infectious Disease"/>
            <person name="Wu L."/>
            <person name="Ma J."/>
        </authorList>
    </citation>
    <scope>NUCLEOTIDE SEQUENCE [LARGE SCALE GENOMIC DNA]</scope>
    <source>
        <strain evidence="21">KCTC 42866</strain>
    </source>
</reference>
<evidence type="ECO:0000259" key="17">
    <source>
        <dbReference type="Pfam" id="PF02706"/>
    </source>
</evidence>
<feature type="transmembrane region" description="Helical" evidence="16">
    <location>
        <begin position="495"/>
        <end position="514"/>
    </location>
</feature>
<evidence type="ECO:0000256" key="7">
    <source>
        <dbReference type="ARBA" id="ARBA00022679"/>
    </source>
</evidence>
<dbReference type="Pfam" id="PF02706">
    <property type="entry name" value="Wzz"/>
    <property type="match status" value="1"/>
</dbReference>
<dbReference type="CDD" id="cd05387">
    <property type="entry name" value="BY-kinase"/>
    <property type="match status" value="1"/>
</dbReference>
<dbReference type="Pfam" id="PF13807">
    <property type="entry name" value="GNVR"/>
    <property type="match status" value="1"/>
</dbReference>
<dbReference type="InterPro" id="IPR025669">
    <property type="entry name" value="AAA_dom"/>
</dbReference>
<evidence type="ECO:0000313" key="20">
    <source>
        <dbReference type="EMBL" id="MFD2584170.1"/>
    </source>
</evidence>
<dbReference type="PANTHER" id="PTHR32309:SF13">
    <property type="entry name" value="FERRIC ENTEROBACTIN TRANSPORT PROTEIN FEPE"/>
    <property type="match status" value="1"/>
</dbReference>
<feature type="domain" description="AAA" evidence="18">
    <location>
        <begin position="580"/>
        <end position="711"/>
    </location>
</feature>
<protein>
    <recommendedName>
        <fullName evidence="4">non-specific protein-tyrosine kinase</fullName>
        <ecNumber evidence="4">2.7.10.2</ecNumber>
    </recommendedName>
</protein>
<organism evidence="20 21">
    <name type="scientific">Pedobacter vanadiisoli</name>
    <dbReference type="NCBI Taxonomy" id="1761975"/>
    <lineage>
        <taxon>Bacteria</taxon>
        <taxon>Pseudomonadati</taxon>
        <taxon>Bacteroidota</taxon>
        <taxon>Sphingobacteriia</taxon>
        <taxon>Sphingobacteriales</taxon>
        <taxon>Sphingobacteriaceae</taxon>
        <taxon>Pedobacter</taxon>
    </lineage>
</organism>
<keyword evidence="6" id="KW-0997">Cell inner membrane</keyword>
<evidence type="ECO:0000256" key="6">
    <source>
        <dbReference type="ARBA" id="ARBA00022519"/>
    </source>
</evidence>
<dbReference type="EMBL" id="JBHULL010000014">
    <property type="protein sequence ID" value="MFD2584170.1"/>
    <property type="molecule type" value="Genomic_DNA"/>
</dbReference>
<evidence type="ECO:0000256" key="5">
    <source>
        <dbReference type="ARBA" id="ARBA00022475"/>
    </source>
</evidence>
<dbReference type="InterPro" id="IPR050445">
    <property type="entry name" value="Bact_polysacc_biosynth/exp"/>
</dbReference>
<dbReference type="NCBIfam" id="TIGR01007">
    <property type="entry name" value="eps_fam"/>
    <property type="match status" value="1"/>
</dbReference>
<evidence type="ECO:0000256" key="9">
    <source>
        <dbReference type="ARBA" id="ARBA00022741"/>
    </source>
</evidence>
<evidence type="ECO:0000256" key="11">
    <source>
        <dbReference type="ARBA" id="ARBA00022840"/>
    </source>
</evidence>
<evidence type="ECO:0000256" key="1">
    <source>
        <dbReference type="ARBA" id="ARBA00004429"/>
    </source>
</evidence>
<evidence type="ECO:0000256" key="3">
    <source>
        <dbReference type="ARBA" id="ARBA00008883"/>
    </source>
</evidence>
<evidence type="ECO:0000256" key="16">
    <source>
        <dbReference type="SAM" id="Phobius"/>
    </source>
</evidence>
<accession>A0ABW5MLT9</accession>
<keyword evidence="14" id="KW-0829">Tyrosine-protein kinase</keyword>
<keyword evidence="12 16" id="KW-1133">Transmembrane helix</keyword>
<feature type="domain" description="Polysaccharide chain length determinant N-terminal" evidence="17">
    <location>
        <begin position="17"/>
        <end position="113"/>
    </location>
</feature>